<comment type="similarity">
    <text evidence="7">Belongs to the binding-protein-dependent transport system permease family.</text>
</comment>
<dbReference type="Gene3D" id="1.10.3720.10">
    <property type="entry name" value="MetI-like"/>
    <property type="match status" value="1"/>
</dbReference>
<dbReference type="RefSeq" id="WP_154457103.1">
    <property type="nucleotide sequence ID" value="NZ_VUMV01000002.1"/>
</dbReference>
<dbReference type="GO" id="GO:0005886">
    <property type="term" value="C:plasma membrane"/>
    <property type="evidence" value="ECO:0007669"/>
    <property type="project" value="UniProtKB-SubCell"/>
</dbReference>
<accession>A0A7X2TMJ4</accession>
<dbReference type="SUPFAM" id="SSF161098">
    <property type="entry name" value="MetI-like"/>
    <property type="match status" value="1"/>
</dbReference>
<evidence type="ECO:0000256" key="1">
    <source>
        <dbReference type="ARBA" id="ARBA00004651"/>
    </source>
</evidence>
<evidence type="ECO:0000256" key="6">
    <source>
        <dbReference type="ARBA" id="ARBA00023136"/>
    </source>
</evidence>
<dbReference type="EMBL" id="VUMV01000002">
    <property type="protein sequence ID" value="MST81279.1"/>
    <property type="molecule type" value="Genomic_DNA"/>
</dbReference>
<name>A0A7X2TMJ4_9FIRM</name>
<comment type="subcellular location">
    <subcellularLocation>
        <location evidence="1 7">Cell membrane</location>
        <topology evidence="1 7">Multi-pass membrane protein</topology>
    </subcellularLocation>
</comment>
<dbReference type="GO" id="GO:0055085">
    <property type="term" value="P:transmembrane transport"/>
    <property type="evidence" value="ECO:0007669"/>
    <property type="project" value="InterPro"/>
</dbReference>
<dbReference type="PANTHER" id="PTHR43163:SF6">
    <property type="entry name" value="DIPEPTIDE TRANSPORT SYSTEM PERMEASE PROTEIN DPPB-RELATED"/>
    <property type="match status" value="1"/>
</dbReference>
<dbReference type="AlphaFoldDB" id="A0A7X2TMJ4"/>
<keyword evidence="3" id="KW-1003">Cell membrane</keyword>
<feature type="transmembrane region" description="Helical" evidence="7">
    <location>
        <begin position="177"/>
        <end position="195"/>
    </location>
</feature>
<sequence>MTKYIVKRVLIAVVVLLGITVVDFWIMTLIGNPIEIMSGGPKVSKVMLQRRAETLGLDKPIIVQYFSWLGQVLHGNLGYSYKDYQPVSAQIASHLGPTLILTGSALVLSMLIAIFGGIYSALHPHKKSDYTIVTLSFLGQSIPGFFLALILIYLFSVKLGWLPSNGMRELGTAGNGVQLRYLILPCIVLAVSMAGRNIRYIRSAMLEILNKDYLRTAKGKGIGRRMVIYKHALRNALIPIITVIGMEIPGLFGGSIIVEQVFSWPGLGLLTMNAVLARDYPVIMGVCLLSAVVVLAANLVTDILYAVADPTVRYE</sequence>
<evidence type="ECO:0000256" key="7">
    <source>
        <dbReference type="RuleBase" id="RU363032"/>
    </source>
</evidence>
<dbReference type="PROSITE" id="PS50928">
    <property type="entry name" value="ABC_TM1"/>
    <property type="match status" value="1"/>
</dbReference>
<feature type="transmembrane region" description="Helical" evidence="7">
    <location>
        <begin position="99"/>
        <end position="122"/>
    </location>
</feature>
<keyword evidence="6 7" id="KW-0472">Membrane</keyword>
<keyword evidence="5 7" id="KW-1133">Transmembrane helix</keyword>
<proteinExistence type="inferred from homology"/>
<comment type="caution">
    <text evidence="9">The sequence shown here is derived from an EMBL/GenBank/DDBJ whole genome shotgun (WGS) entry which is preliminary data.</text>
</comment>
<dbReference type="Pfam" id="PF19300">
    <property type="entry name" value="BPD_transp_1_N"/>
    <property type="match status" value="1"/>
</dbReference>
<reference evidence="9 10" key="1">
    <citation type="submission" date="2019-08" db="EMBL/GenBank/DDBJ databases">
        <title>In-depth cultivation of the pig gut microbiome towards novel bacterial diversity and tailored functional studies.</title>
        <authorList>
            <person name="Wylensek D."/>
            <person name="Hitch T.C.A."/>
            <person name="Clavel T."/>
        </authorList>
    </citation>
    <scope>NUCLEOTIDE SEQUENCE [LARGE SCALE GENOMIC DNA]</scope>
    <source>
        <strain evidence="9 10">Oil+RF-744-WCA-WT-13</strain>
    </source>
</reference>
<feature type="transmembrane region" description="Helical" evidence="7">
    <location>
        <begin position="282"/>
        <end position="308"/>
    </location>
</feature>
<keyword evidence="4 7" id="KW-0812">Transmembrane</keyword>
<dbReference type="Proteomes" id="UP000466864">
    <property type="component" value="Unassembled WGS sequence"/>
</dbReference>
<dbReference type="InterPro" id="IPR035906">
    <property type="entry name" value="MetI-like_sf"/>
</dbReference>
<organism evidence="9 10">
    <name type="scientific">Bilifractor porci</name>
    <dbReference type="NCBI Taxonomy" id="2606636"/>
    <lineage>
        <taxon>Bacteria</taxon>
        <taxon>Bacillati</taxon>
        <taxon>Bacillota</taxon>
        <taxon>Clostridia</taxon>
        <taxon>Lachnospirales</taxon>
        <taxon>Lachnospiraceae</taxon>
        <taxon>Bilifractor</taxon>
    </lineage>
</organism>
<gene>
    <name evidence="9" type="ORF">FYJ60_02975</name>
</gene>
<feature type="transmembrane region" description="Helical" evidence="7">
    <location>
        <begin position="9"/>
        <end position="30"/>
    </location>
</feature>
<evidence type="ECO:0000256" key="5">
    <source>
        <dbReference type="ARBA" id="ARBA00022989"/>
    </source>
</evidence>
<protein>
    <submittedName>
        <fullName evidence="9">ABC transporter permease</fullName>
    </submittedName>
</protein>
<keyword evidence="2 7" id="KW-0813">Transport</keyword>
<evidence type="ECO:0000313" key="9">
    <source>
        <dbReference type="EMBL" id="MST81279.1"/>
    </source>
</evidence>
<evidence type="ECO:0000256" key="2">
    <source>
        <dbReference type="ARBA" id="ARBA00022448"/>
    </source>
</evidence>
<dbReference type="PANTHER" id="PTHR43163">
    <property type="entry name" value="DIPEPTIDE TRANSPORT SYSTEM PERMEASE PROTEIN DPPB-RELATED"/>
    <property type="match status" value="1"/>
</dbReference>
<feature type="transmembrane region" description="Helical" evidence="7">
    <location>
        <begin position="236"/>
        <end position="262"/>
    </location>
</feature>
<evidence type="ECO:0000313" key="10">
    <source>
        <dbReference type="Proteomes" id="UP000466864"/>
    </source>
</evidence>
<feature type="domain" description="ABC transmembrane type-1" evidence="8">
    <location>
        <begin position="95"/>
        <end position="301"/>
    </location>
</feature>
<dbReference type="InterPro" id="IPR045621">
    <property type="entry name" value="BPD_transp_1_N"/>
</dbReference>
<evidence type="ECO:0000256" key="4">
    <source>
        <dbReference type="ARBA" id="ARBA00022692"/>
    </source>
</evidence>
<dbReference type="CDD" id="cd06261">
    <property type="entry name" value="TM_PBP2"/>
    <property type="match status" value="1"/>
</dbReference>
<evidence type="ECO:0000256" key="3">
    <source>
        <dbReference type="ARBA" id="ARBA00022475"/>
    </source>
</evidence>
<dbReference type="InterPro" id="IPR000515">
    <property type="entry name" value="MetI-like"/>
</dbReference>
<keyword evidence="10" id="KW-1185">Reference proteome</keyword>
<feature type="transmembrane region" description="Helical" evidence="7">
    <location>
        <begin position="134"/>
        <end position="157"/>
    </location>
</feature>
<evidence type="ECO:0000259" key="8">
    <source>
        <dbReference type="PROSITE" id="PS50928"/>
    </source>
</evidence>
<dbReference type="Pfam" id="PF00528">
    <property type="entry name" value="BPD_transp_1"/>
    <property type="match status" value="1"/>
</dbReference>